<feature type="transmembrane region" description="Helical" evidence="2">
    <location>
        <begin position="899"/>
        <end position="922"/>
    </location>
</feature>
<dbReference type="PANTHER" id="PTHR32063">
    <property type="match status" value="1"/>
</dbReference>
<organism evidence="3 4">
    <name type="scientific">Methylobacterium crusticola</name>
    <dbReference type="NCBI Taxonomy" id="1697972"/>
    <lineage>
        <taxon>Bacteria</taxon>
        <taxon>Pseudomonadati</taxon>
        <taxon>Pseudomonadota</taxon>
        <taxon>Alphaproteobacteria</taxon>
        <taxon>Hyphomicrobiales</taxon>
        <taxon>Methylobacteriaceae</taxon>
        <taxon>Methylobacterium</taxon>
    </lineage>
</organism>
<dbReference type="EMBL" id="BPQH01000042">
    <property type="protein sequence ID" value="GJD53948.1"/>
    <property type="molecule type" value="Genomic_DNA"/>
</dbReference>
<keyword evidence="2" id="KW-1133">Transmembrane helix</keyword>
<dbReference type="Gene3D" id="1.20.1640.10">
    <property type="entry name" value="Multidrug efflux transporter AcrB transmembrane domain"/>
    <property type="match status" value="2"/>
</dbReference>
<feature type="transmembrane region" description="Helical" evidence="2">
    <location>
        <begin position="333"/>
        <end position="353"/>
    </location>
</feature>
<feature type="transmembrane region" description="Helical" evidence="2">
    <location>
        <begin position="974"/>
        <end position="1003"/>
    </location>
</feature>
<evidence type="ECO:0000256" key="2">
    <source>
        <dbReference type="SAM" id="Phobius"/>
    </source>
</evidence>
<keyword evidence="2" id="KW-0812">Transmembrane</keyword>
<dbReference type="Gene3D" id="3.30.70.1430">
    <property type="entry name" value="Multidrug efflux transporter AcrB pore domain"/>
    <property type="match status" value="2"/>
</dbReference>
<proteinExistence type="predicted"/>
<feature type="transmembrane region" description="Helical" evidence="2">
    <location>
        <begin position="431"/>
        <end position="451"/>
    </location>
</feature>
<reference evidence="3" key="2">
    <citation type="submission" date="2021-08" db="EMBL/GenBank/DDBJ databases">
        <authorList>
            <person name="Tani A."/>
            <person name="Ola A."/>
            <person name="Ogura Y."/>
            <person name="Katsura K."/>
            <person name="Hayashi T."/>
        </authorList>
    </citation>
    <scope>NUCLEOTIDE SEQUENCE</scope>
    <source>
        <strain evidence="3">KCTC 52305</strain>
    </source>
</reference>
<feature type="region of interest" description="Disordered" evidence="1">
    <location>
        <begin position="1019"/>
        <end position="1048"/>
    </location>
</feature>
<feature type="transmembrane region" description="Helical" evidence="2">
    <location>
        <begin position="463"/>
        <end position="490"/>
    </location>
</feature>
<dbReference type="SUPFAM" id="SSF82693">
    <property type="entry name" value="Multidrug efflux transporter AcrB pore domain, PN1, PN2, PC1 and PC2 subdomains"/>
    <property type="match status" value="3"/>
</dbReference>
<comment type="caution">
    <text evidence="3">The sequence shown here is derived from an EMBL/GenBank/DDBJ whole genome shotgun (WGS) entry which is preliminary data.</text>
</comment>
<dbReference type="PRINTS" id="PR00702">
    <property type="entry name" value="ACRIFLAVINRP"/>
</dbReference>
<protein>
    <submittedName>
        <fullName evidence="3">Multidrug resistance protein MdtC</fullName>
    </submittedName>
</protein>
<dbReference type="Gene3D" id="3.30.2090.10">
    <property type="entry name" value="Multidrug efflux transporter AcrB TolC docking domain, DN and DC subdomains"/>
    <property type="match status" value="2"/>
</dbReference>
<keyword evidence="4" id="KW-1185">Reference proteome</keyword>
<gene>
    <name evidence="3" type="primary">mdtC_2</name>
    <name evidence="3" type="ORF">OPKNFCMD_6728</name>
</gene>
<feature type="transmembrane region" description="Helical" evidence="2">
    <location>
        <begin position="12"/>
        <end position="31"/>
    </location>
</feature>
<evidence type="ECO:0000256" key="1">
    <source>
        <dbReference type="SAM" id="MobiDB-lite"/>
    </source>
</evidence>
<feature type="transmembrane region" description="Helical" evidence="2">
    <location>
        <begin position="360"/>
        <end position="377"/>
    </location>
</feature>
<reference evidence="3" key="1">
    <citation type="journal article" date="2021" name="Front. Microbiol.">
        <title>Comprehensive Comparative Genomics and Phenotyping of Methylobacterium Species.</title>
        <authorList>
            <person name="Alessa O."/>
            <person name="Ogura Y."/>
            <person name="Fujitani Y."/>
            <person name="Takami H."/>
            <person name="Hayashi T."/>
            <person name="Sahin N."/>
            <person name="Tani A."/>
        </authorList>
    </citation>
    <scope>NUCLEOTIDE SEQUENCE</scope>
    <source>
        <strain evidence="3">KCTC 52305</strain>
    </source>
</reference>
<feature type="transmembrane region" description="Helical" evidence="2">
    <location>
        <begin position="517"/>
        <end position="539"/>
    </location>
</feature>
<dbReference type="SUPFAM" id="SSF82714">
    <property type="entry name" value="Multidrug efflux transporter AcrB TolC docking domain, DN and DC subdomains"/>
    <property type="match status" value="2"/>
</dbReference>
<accession>A0ABQ4R890</accession>
<feature type="transmembrane region" description="Helical" evidence="2">
    <location>
        <begin position="854"/>
        <end position="879"/>
    </location>
</feature>
<dbReference type="Pfam" id="PF00873">
    <property type="entry name" value="ACR_tran"/>
    <property type="match status" value="1"/>
</dbReference>
<dbReference type="SUPFAM" id="SSF82866">
    <property type="entry name" value="Multidrug efflux transporter AcrB transmembrane domain"/>
    <property type="match status" value="2"/>
</dbReference>
<evidence type="ECO:0000313" key="3">
    <source>
        <dbReference type="EMBL" id="GJD53948.1"/>
    </source>
</evidence>
<sequence length="1048" mass="112491">MSLNVSSWAIRRPLPSILISVILLILGWLSFGKLPITRLPSADIPIISVVVAQFGAAPAELEAQVTKTIEDGVSGVEGVRHIASLVTDGVSVTTVQFRLETNTDRALNDVKDAITRIQADLPRNAETPLIQRVDVVGLPIVTYAAIAPGKTPEQLSWFVDTVVKRRLQSIRGVAQVETIGGVEREILVSLDPDRLQAYGLTAVDVSRRLRGLNVDVAGGRTQLGGQDYAIRALAGARSLDTLKGLMIPLSTGGQIRLQDLGVVTDTVADRRTFASLDAKPVVAFGIKRAKGASDVVVAKAVQAKVDQIQAEYPDVKLSLIDTSVDYTVGNYEAAIKTLFEGAALAVIVVFLFLRNLRTTVIVAVSLPLSIFPAFWAMDLLGFSLNLVSFLAVTLSTGILVDDSIVEIENIVRHIRMGKSPYQAAVDAADEIGLAVIAISLTIVAIFAPASFMGGIAGQFFKQFGITIAVQVLFSLLAARFVTPMLAAYILKPEPPLERPPGRLERAYIWLVTKSVRFYLLTVLVGIGLFVASIASMRLLSEGFLPAQDTARSLLSIELPPGSQASDTQKVTDSIVTELRKLPEVRSVFVNGGRLPQGTIDVRRASLILNYTNKSARTVTQHQLEQQVEGRLREIPDIRYWFVDENGLRAISLVVNGQDSRTVASVANELANQMRRLPTVANVISGATLDRPELRIRPRMDLASRFGITADTLSETIRVATIGDVGPALAKFDAGDRLVPIRVQLDDTARLNWQVIEGLRIPSPASKAGVPLSSIADIQFQDGPANISRYDRERQATVAADLVGTAALGDVLKSINALPVMRNLPKGVQVSQSGDAENLAELSEGFAEVMRAGLLMVYAVLVMLFGSFLHPITILFSLPLSLGGAVMALLVTGKQLTTPVWIGILMLMGIVTKNAIMLVEFAIESMRHGMDRNEAIIDAGRKRARPIIMTTVAMVAGMVPSALAVGAGGEFRSPMAIAVIGGLLFSTILSLIFVPAVFCLVCVISDAPKRLLRGAAARAEARRGRRAAETTRLAPGPPEGLPSPAAPRT</sequence>
<dbReference type="RefSeq" id="WP_128564962.1">
    <property type="nucleotide sequence ID" value="NZ_BPQH01000042.1"/>
</dbReference>
<name>A0ABQ4R890_9HYPH</name>
<dbReference type="Proteomes" id="UP001055167">
    <property type="component" value="Unassembled WGS sequence"/>
</dbReference>
<dbReference type="Gene3D" id="3.30.70.1320">
    <property type="entry name" value="Multidrug efflux transporter AcrB pore domain like"/>
    <property type="match status" value="1"/>
</dbReference>
<dbReference type="InterPro" id="IPR027463">
    <property type="entry name" value="AcrB_DN_DC_subdom"/>
</dbReference>
<feature type="compositionally biased region" description="Pro residues" evidence="1">
    <location>
        <begin position="1034"/>
        <end position="1048"/>
    </location>
</feature>
<evidence type="ECO:0000313" key="4">
    <source>
        <dbReference type="Proteomes" id="UP001055167"/>
    </source>
</evidence>
<feature type="compositionally biased region" description="Basic and acidic residues" evidence="1">
    <location>
        <begin position="1019"/>
        <end position="1028"/>
    </location>
</feature>
<dbReference type="InterPro" id="IPR001036">
    <property type="entry name" value="Acrflvin-R"/>
</dbReference>
<keyword evidence="2" id="KW-0472">Membrane</keyword>
<dbReference type="PANTHER" id="PTHR32063:SF77">
    <property type="entry name" value="ACR FAMILY TRANSPORT PROTEIN"/>
    <property type="match status" value="1"/>
</dbReference>
<feature type="transmembrane region" description="Helical" evidence="2">
    <location>
        <begin position="943"/>
        <end position="962"/>
    </location>
</feature>
<dbReference type="Gene3D" id="3.30.70.1440">
    <property type="entry name" value="Multidrug efflux transporter AcrB pore domain"/>
    <property type="match status" value="1"/>
</dbReference>